<dbReference type="GO" id="GO:0008360">
    <property type="term" value="P:regulation of cell shape"/>
    <property type="evidence" value="ECO:0007669"/>
    <property type="project" value="UniProtKB-KW"/>
</dbReference>
<dbReference type="EMBL" id="JABFOR010000015">
    <property type="protein sequence ID" value="NOJ71535.1"/>
    <property type="molecule type" value="Genomic_DNA"/>
</dbReference>
<dbReference type="PANTHER" id="PTHR21581">
    <property type="entry name" value="D-ALANYL-D-ALANINE CARBOXYPEPTIDASE"/>
    <property type="match status" value="1"/>
</dbReference>
<dbReference type="GO" id="GO:0006508">
    <property type="term" value="P:proteolysis"/>
    <property type="evidence" value="ECO:0007669"/>
    <property type="project" value="InterPro"/>
</dbReference>
<dbReference type="InterPro" id="IPR001967">
    <property type="entry name" value="Peptidase_S11_N"/>
</dbReference>
<organism evidence="11 12">
    <name type="scientific">Paenibacillus alvei</name>
    <name type="common">Bacillus alvei</name>
    <dbReference type="NCBI Taxonomy" id="44250"/>
    <lineage>
        <taxon>Bacteria</taxon>
        <taxon>Bacillati</taxon>
        <taxon>Bacillota</taxon>
        <taxon>Bacilli</taxon>
        <taxon>Bacillales</taxon>
        <taxon>Paenibacillaceae</taxon>
        <taxon>Paenibacillus</taxon>
    </lineage>
</organism>
<dbReference type="RefSeq" id="WP_163974822.1">
    <property type="nucleotide sequence ID" value="NZ_JABFOR010000015.1"/>
</dbReference>
<feature type="domain" description="Peptidase S11 D-alanyl-D-alanine carboxypeptidase A N-terminal" evidence="10">
    <location>
        <begin position="55"/>
        <end position="297"/>
    </location>
</feature>
<evidence type="ECO:0000256" key="7">
    <source>
        <dbReference type="PIRSR" id="PIRSR618044-1"/>
    </source>
</evidence>
<dbReference type="PANTHER" id="PTHR21581:SF33">
    <property type="entry name" value="D-ALANYL-D-ALANINE CARBOXYPEPTIDASE DACB"/>
    <property type="match status" value="1"/>
</dbReference>
<dbReference type="GO" id="GO:0009252">
    <property type="term" value="P:peptidoglycan biosynthetic process"/>
    <property type="evidence" value="ECO:0007669"/>
    <property type="project" value="UniProtKB-KW"/>
</dbReference>
<keyword evidence="3" id="KW-0378">Hydrolase</keyword>
<evidence type="ECO:0000313" key="11">
    <source>
        <dbReference type="EMBL" id="NOJ71535.1"/>
    </source>
</evidence>
<evidence type="ECO:0000256" key="3">
    <source>
        <dbReference type="ARBA" id="ARBA00022801"/>
    </source>
</evidence>
<evidence type="ECO:0000259" key="10">
    <source>
        <dbReference type="Pfam" id="PF00768"/>
    </source>
</evidence>
<evidence type="ECO:0000256" key="1">
    <source>
        <dbReference type="ARBA" id="ARBA00007164"/>
    </source>
</evidence>
<evidence type="ECO:0000256" key="9">
    <source>
        <dbReference type="RuleBase" id="RU004016"/>
    </source>
</evidence>
<protein>
    <submittedName>
        <fullName evidence="11">D-alanyl-D-alanine carboxypeptidase</fullName>
    </submittedName>
</protein>
<name>A0AAP6ZWX8_PAEAL</name>
<dbReference type="InterPro" id="IPR018044">
    <property type="entry name" value="Peptidase_S11"/>
</dbReference>
<keyword evidence="6" id="KW-0961">Cell wall biogenesis/degradation</keyword>
<keyword evidence="5" id="KW-0573">Peptidoglycan synthesis</keyword>
<dbReference type="PRINTS" id="PR00725">
    <property type="entry name" value="DADACBPTASE1"/>
</dbReference>
<accession>A0AAP6ZWX8</accession>
<keyword evidence="11" id="KW-0645">Protease</keyword>
<feature type="active site" evidence="7">
    <location>
        <position position="142"/>
    </location>
</feature>
<feature type="binding site" evidence="8">
    <location>
        <position position="269"/>
    </location>
    <ligand>
        <name>substrate</name>
    </ligand>
</feature>
<dbReference type="GO" id="GO:0071555">
    <property type="term" value="P:cell wall organization"/>
    <property type="evidence" value="ECO:0007669"/>
    <property type="project" value="UniProtKB-KW"/>
</dbReference>
<proteinExistence type="inferred from homology"/>
<evidence type="ECO:0000313" key="12">
    <source>
        <dbReference type="Proteomes" id="UP000552038"/>
    </source>
</evidence>
<keyword evidence="2" id="KW-0732">Signal</keyword>
<evidence type="ECO:0000256" key="2">
    <source>
        <dbReference type="ARBA" id="ARBA00022729"/>
    </source>
</evidence>
<dbReference type="Gene3D" id="3.40.710.10">
    <property type="entry name" value="DD-peptidase/beta-lactamase superfamily"/>
    <property type="match status" value="1"/>
</dbReference>
<dbReference type="Proteomes" id="UP000552038">
    <property type="component" value="Unassembled WGS sequence"/>
</dbReference>
<keyword evidence="11" id="KW-0121">Carboxypeptidase</keyword>
<comment type="caution">
    <text evidence="11">The sequence shown here is derived from an EMBL/GenBank/DDBJ whole genome shotgun (WGS) entry which is preliminary data.</text>
</comment>
<evidence type="ECO:0000256" key="8">
    <source>
        <dbReference type="PIRSR" id="PIRSR618044-2"/>
    </source>
</evidence>
<gene>
    <name evidence="11" type="ORF">HMI46_13335</name>
</gene>
<feature type="active site" description="Proton acceptor" evidence="7">
    <location>
        <position position="88"/>
    </location>
</feature>
<dbReference type="InterPro" id="IPR012338">
    <property type="entry name" value="Beta-lactam/transpept-like"/>
</dbReference>
<dbReference type="SUPFAM" id="SSF56601">
    <property type="entry name" value="beta-lactamase/transpeptidase-like"/>
    <property type="match status" value="1"/>
</dbReference>
<reference evidence="11 12" key="1">
    <citation type="submission" date="2020-05" db="EMBL/GenBank/DDBJ databases">
        <title>Whole genome sequencing and identification of novel metabolites from Paenibacillus alvei strain JR949.</title>
        <authorList>
            <person name="Rajendhran J."/>
            <person name="Sree Pranav P."/>
            <person name="Mahalakshmi B."/>
            <person name="Karthikeyan R."/>
        </authorList>
    </citation>
    <scope>NUCLEOTIDE SEQUENCE [LARGE SCALE GENOMIC DNA]</scope>
    <source>
        <strain evidence="11 12">JR949</strain>
    </source>
</reference>
<evidence type="ECO:0000256" key="6">
    <source>
        <dbReference type="ARBA" id="ARBA00023316"/>
    </source>
</evidence>
<keyword evidence="4" id="KW-0133">Cell shape</keyword>
<dbReference type="GO" id="GO:0009002">
    <property type="term" value="F:serine-type D-Ala-D-Ala carboxypeptidase activity"/>
    <property type="evidence" value="ECO:0007669"/>
    <property type="project" value="InterPro"/>
</dbReference>
<sequence length="320" mass="35293">MKLNMKKWMLVGCIAAAGIWFAMQPYSGQIKHRINKLVADGVHTVTGQNVLASGTLDAQAAVVMNQDTGEVLYGMNDNQRLEPASTTKIMTALLAIEMADMNEQVTVGKEVLLANPGESSAGLRLGELLSWRDLLEAMMLPSGNDAARTIAVQLGRQLQSNPSLQEEEAIRVFVQRMNERAEELDLRNTHFMNPHGLHHANHYSSAHDLAVIAKEAMKSKLFRSIVGQTSADVKLVNSDMEELMKSYTNRNRLLQQGSEYYYEGSTGIKTGFTDEAGYCLVSAAEREGHRIITVVLHSGSNSVWTDARELLDYGFAQYAG</sequence>
<dbReference type="Pfam" id="PF00768">
    <property type="entry name" value="Peptidase_S11"/>
    <property type="match status" value="1"/>
</dbReference>
<comment type="similarity">
    <text evidence="1 9">Belongs to the peptidase S11 family.</text>
</comment>
<evidence type="ECO:0000256" key="4">
    <source>
        <dbReference type="ARBA" id="ARBA00022960"/>
    </source>
</evidence>
<feature type="active site" description="Acyl-ester intermediate" evidence="7">
    <location>
        <position position="85"/>
    </location>
</feature>
<evidence type="ECO:0000256" key="5">
    <source>
        <dbReference type="ARBA" id="ARBA00022984"/>
    </source>
</evidence>
<dbReference type="AlphaFoldDB" id="A0AAP6ZWX8"/>